<evidence type="ECO:0000259" key="3">
    <source>
        <dbReference type="Pfam" id="PF05426"/>
    </source>
</evidence>
<organism evidence="4 5">
    <name type="scientific">Coprinellus micaceus</name>
    <name type="common">Glistening ink-cap mushroom</name>
    <name type="synonym">Coprinus micaceus</name>
    <dbReference type="NCBI Taxonomy" id="71717"/>
    <lineage>
        <taxon>Eukaryota</taxon>
        <taxon>Fungi</taxon>
        <taxon>Dikarya</taxon>
        <taxon>Basidiomycota</taxon>
        <taxon>Agaricomycotina</taxon>
        <taxon>Agaricomycetes</taxon>
        <taxon>Agaricomycetidae</taxon>
        <taxon>Agaricales</taxon>
        <taxon>Agaricineae</taxon>
        <taxon>Psathyrellaceae</taxon>
        <taxon>Coprinellus</taxon>
    </lineage>
</organism>
<keyword evidence="2" id="KW-0456">Lyase</keyword>
<evidence type="ECO:0000313" key="5">
    <source>
        <dbReference type="Proteomes" id="UP000298030"/>
    </source>
</evidence>
<dbReference type="AlphaFoldDB" id="A0A4Y7T5H3"/>
<keyword evidence="1" id="KW-0732">Signal</keyword>
<comment type="caution">
    <text evidence="4">The sequence shown here is derived from an EMBL/GenBank/DDBJ whole genome shotgun (WGS) entry which is preliminary data.</text>
</comment>
<dbReference type="EMBL" id="QPFP01000028">
    <property type="protein sequence ID" value="TEB29271.1"/>
    <property type="molecule type" value="Genomic_DNA"/>
</dbReference>
<name>A0A4Y7T5H3_COPMI</name>
<dbReference type="Proteomes" id="UP000298030">
    <property type="component" value="Unassembled WGS sequence"/>
</dbReference>
<dbReference type="GO" id="GO:0016829">
    <property type="term" value="F:lyase activity"/>
    <property type="evidence" value="ECO:0007669"/>
    <property type="project" value="UniProtKB-KW"/>
</dbReference>
<dbReference type="STRING" id="71717.A0A4Y7T5H3"/>
<keyword evidence="5" id="KW-1185">Reference proteome</keyword>
<evidence type="ECO:0000256" key="1">
    <source>
        <dbReference type="ARBA" id="ARBA00022729"/>
    </source>
</evidence>
<proteinExistence type="predicted"/>
<dbReference type="InterPro" id="IPR008929">
    <property type="entry name" value="Chondroitin_lyas"/>
</dbReference>
<dbReference type="OrthoDB" id="63533at2759"/>
<dbReference type="Pfam" id="PF05426">
    <property type="entry name" value="Alginate_lyase"/>
    <property type="match status" value="1"/>
</dbReference>
<protein>
    <recommendedName>
        <fullName evidence="3">Alginate lyase domain-containing protein</fullName>
    </recommendedName>
</protein>
<evidence type="ECO:0000313" key="4">
    <source>
        <dbReference type="EMBL" id="TEB29271.1"/>
    </source>
</evidence>
<dbReference type="Gene3D" id="1.50.10.100">
    <property type="entry name" value="Chondroitin AC/alginate lyase"/>
    <property type="match status" value="1"/>
</dbReference>
<dbReference type="SUPFAM" id="SSF48230">
    <property type="entry name" value="Chondroitin AC/alginate lyase"/>
    <property type="match status" value="1"/>
</dbReference>
<dbReference type="InterPro" id="IPR008397">
    <property type="entry name" value="Alginate_lyase_dom"/>
</dbReference>
<accession>A0A4Y7T5H3</accession>
<gene>
    <name evidence="4" type="ORF">FA13DRAFT_1755638</name>
</gene>
<dbReference type="GO" id="GO:0042597">
    <property type="term" value="C:periplasmic space"/>
    <property type="evidence" value="ECO:0007669"/>
    <property type="project" value="InterPro"/>
</dbReference>
<evidence type="ECO:0000256" key="2">
    <source>
        <dbReference type="ARBA" id="ARBA00023239"/>
    </source>
</evidence>
<feature type="domain" description="Alginate lyase" evidence="3">
    <location>
        <begin position="59"/>
        <end position="201"/>
    </location>
</feature>
<reference evidence="4 5" key="1">
    <citation type="journal article" date="2019" name="Nat. Ecol. Evol.">
        <title>Megaphylogeny resolves global patterns of mushroom evolution.</title>
        <authorList>
            <person name="Varga T."/>
            <person name="Krizsan K."/>
            <person name="Foldi C."/>
            <person name="Dima B."/>
            <person name="Sanchez-Garcia M."/>
            <person name="Sanchez-Ramirez S."/>
            <person name="Szollosi G.J."/>
            <person name="Szarkandi J.G."/>
            <person name="Papp V."/>
            <person name="Albert L."/>
            <person name="Andreopoulos W."/>
            <person name="Angelini C."/>
            <person name="Antonin V."/>
            <person name="Barry K.W."/>
            <person name="Bougher N.L."/>
            <person name="Buchanan P."/>
            <person name="Buyck B."/>
            <person name="Bense V."/>
            <person name="Catcheside P."/>
            <person name="Chovatia M."/>
            <person name="Cooper J."/>
            <person name="Damon W."/>
            <person name="Desjardin D."/>
            <person name="Finy P."/>
            <person name="Geml J."/>
            <person name="Haridas S."/>
            <person name="Hughes K."/>
            <person name="Justo A."/>
            <person name="Karasinski D."/>
            <person name="Kautmanova I."/>
            <person name="Kiss B."/>
            <person name="Kocsube S."/>
            <person name="Kotiranta H."/>
            <person name="LaButti K.M."/>
            <person name="Lechner B.E."/>
            <person name="Liimatainen K."/>
            <person name="Lipzen A."/>
            <person name="Lukacs Z."/>
            <person name="Mihaltcheva S."/>
            <person name="Morgado L.N."/>
            <person name="Niskanen T."/>
            <person name="Noordeloos M.E."/>
            <person name="Ohm R.A."/>
            <person name="Ortiz-Santana B."/>
            <person name="Ovrebo C."/>
            <person name="Racz N."/>
            <person name="Riley R."/>
            <person name="Savchenko A."/>
            <person name="Shiryaev A."/>
            <person name="Soop K."/>
            <person name="Spirin V."/>
            <person name="Szebenyi C."/>
            <person name="Tomsovsky M."/>
            <person name="Tulloss R.E."/>
            <person name="Uehling J."/>
            <person name="Grigoriev I.V."/>
            <person name="Vagvolgyi C."/>
            <person name="Papp T."/>
            <person name="Martin F.M."/>
            <person name="Miettinen O."/>
            <person name="Hibbett D.S."/>
            <person name="Nagy L.G."/>
        </authorList>
    </citation>
    <scope>NUCLEOTIDE SEQUENCE [LARGE SCALE GENOMIC DNA]</scope>
    <source>
        <strain evidence="4 5">FP101781</strain>
    </source>
</reference>
<sequence length="307" mass="34269">MASERPLADRVAGQTSYANDFVDPDYILTRNYPTNTGLAQATINAWAKSLAGRGPWSVMDKAGIPPTGDKHDYLSWAPYWWPDCSSVGNTTALTEQEIWVTCPYVRRDGQFNPDVRTVNDVGNFQDLSETVFYNALAWAFTKEPTNANSATAVRYISTWFLDEATRMTPNLQKAATPTGHPIFDAAMISWSREYINWLETAPLALATTVPFYYNQLAALKLLVNDNEGAVNVTRTYFAKQFLSQIACRRPALDHAMTFTASASGEAEYAAELYPNVAAVASYASYLKSADRSFASQPYFFWNQPFRS</sequence>